<feature type="transmembrane region" description="Helical" evidence="1">
    <location>
        <begin position="270"/>
        <end position="288"/>
    </location>
</feature>
<accession>A0A1G6PMI1</accession>
<gene>
    <name evidence="2" type="ORF">SAMN05421548_110201</name>
</gene>
<name>A0A1G6PMI1_9BURK</name>
<keyword evidence="1" id="KW-0472">Membrane</keyword>
<dbReference type="OrthoDB" id="2968017at2"/>
<keyword evidence="1" id="KW-1133">Transmembrane helix</keyword>
<evidence type="ECO:0000313" key="3">
    <source>
        <dbReference type="Proteomes" id="UP000198908"/>
    </source>
</evidence>
<dbReference type="Proteomes" id="UP000198908">
    <property type="component" value="Unassembled WGS sequence"/>
</dbReference>
<keyword evidence="3" id="KW-1185">Reference proteome</keyword>
<evidence type="ECO:0000313" key="2">
    <source>
        <dbReference type="EMBL" id="SDC81279.1"/>
    </source>
</evidence>
<evidence type="ECO:0008006" key="4">
    <source>
        <dbReference type="Google" id="ProtNLM"/>
    </source>
</evidence>
<dbReference type="EMBL" id="FMYQ01000010">
    <property type="protein sequence ID" value="SDC81279.1"/>
    <property type="molecule type" value="Genomic_DNA"/>
</dbReference>
<proteinExistence type="predicted"/>
<feature type="transmembrane region" description="Helical" evidence="1">
    <location>
        <begin position="75"/>
        <end position="98"/>
    </location>
</feature>
<reference evidence="3" key="1">
    <citation type="submission" date="2016-09" db="EMBL/GenBank/DDBJ databases">
        <authorList>
            <person name="Varghese N."/>
            <person name="Submissions S."/>
        </authorList>
    </citation>
    <scope>NUCLEOTIDE SEQUENCE [LARGE SCALE GENOMIC DNA]</scope>
    <source>
        <strain evidence="3">TNe-862</strain>
    </source>
</reference>
<dbReference type="RefSeq" id="WP_143189246.1">
    <property type="nucleotide sequence ID" value="NZ_FMYQ01000010.1"/>
</dbReference>
<feature type="transmembrane region" description="Helical" evidence="1">
    <location>
        <begin position="104"/>
        <end position="126"/>
    </location>
</feature>
<dbReference type="AlphaFoldDB" id="A0A1G6PMI1"/>
<organism evidence="2 3">
    <name type="scientific">Paraburkholderia lycopersici</name>
    <dbReference type="NCBI Taxonomy" id="416944"/>
    <lineage>
        <taxon>Bacteria</taxon>
        <taxon>Pseudomonadati</taxon>
        <taxon>Pseudomonadota</taxon>
        <taxon>Betaproteobacteria</taxon>
        <taxon>Burkholderiales</taxon>
        <taxon>Burkholderiaceae</taxon>
        <taxon>Paraburkholderia</taxon>
    </lineage>
</organism>
<sequence>MRLVDQICKNVWITFRRCFGGEPAIPDRVAASGARYLHVLPAVALPESIDRRIKHALARREVISERYAMRYRSGFLINFGLGVVAVAAAAAALPLVLPEEFAHAYGWACTVLEAVCILCILFVYMLGREHAGAHRTSDAGRGARAHACTKRPFRAWLARHGLALDQAWRRKWVTNRVLTEQLRYAGLLLALPGGPVDVQPLSGAFLDKRFTDPFIDWYRGIAGAVPKTRVSAEGVTHYCAYSLAIIDQQRIYHAINAARCERIHHRLHRIAFRCFLATIAICLAHFFWHSPWLSFFAVMLPTVAAACHGIVSAGEFATLHQQSEEMCEELTVLRDQIAGIGANGEPGAEQLHNAIQAFYRLVTGEAAGWHVALRTKDIHAG</sequence>
<dbReference type="STRING" id="416944.SAMN05421548_110201"/>
<keyword evidence="1" id="KW-0812">Transmembrane</keyword>
<feature type="transmembrane region" description="Helical" evidence="1">
    <location>
        <begin position="294"/>
        <end position="316"/>
    </location>
</feature>
<evidence type="ECO:0000256" key="1">
    <source>
        <dbReference type="SAM" id="Phobius"/>
    </source>
</evidence>
<protein>
    <recommendedName>
        <fullName evidence="4">SMODS and SLOG-associating 2TM effector domain-containing protein</fullName>
    </recommendedName>
</protein>